<keyword evidence="11" id="KW-1185">Reference proteome</keyword>
<evidence type="ECO:0000256" key="7">
    <source>
        <dbReference type="PROSITE-ProRule" id="PRU00042"/>
    </source>
</evidence>
<dbReference type="GO" id="GO:0005634">
    <property type="term" value="C:nucleus"/>
    <property type="evidence" value="ECO:0007669"/>
    <property type="project" value="UniProtKB-SubCell"/>
</dbReference>
<dbReference type="SUPFAM" id="SSF57667">
    <property type="entry name" value="beta-beta-alpha zinc fingers"/>
    <property type="match status" value="1"/>
</dbReference>
<keyword evidence="2" id="KW-0479">Metal-binding</keyword>
<organism evidence="10 11">
    <name type="scientific">Tachysurus vachellii</name>
    <name type="common">Darkbarbel catfish</name>
    <name type="synonym">Pelteobagrus vachellii</name>
    <dbReference type="NCBI Taxonomy" id="175792"/>
    <lineage>
        <taxon>Eukaryota</taxon>
        <taxon>Metazoa</taxon>
        <taxon>Chordata</taxon>
        <taxon>Craniata</taxon>
        <taxon>Vertebrata</taxon>
        <taxon>Euteleostomi</taxon>
        <taxon>Actinopterygii</taxon>
        <taxon>Neopterygii</taxon>
        <taxon>Teleostei</taxon>
        <taxon>Ostariophysi</taxon>
        <taxon>Siluriformes</taxon>
        <taxon>Bagridae</taxon>
        <taxon>Tachysurus</taxon>
    </lineage>
</organism>
<dbReference type="InterPro" id="IPR036236">
    <property type="entry name" value="Znf_C2H2_sf"/>
</dbReference>
<dbReference type="Pfam" id="PF00096">
    <property type="entry name" value="zf-C2H2"/>
    <property type="match status" value="2"/>
</dbReference>
<reference evidence="10" key="1">
    <citation type="submission" date="2023-08" db="EMBL/GenBank/DDBJ databases">
        <title>Pelteobagrus vachellii genome.</title>
        <authorList>
            <person name="Liu H."/>
        </authorList>
    </citation>
    <scope>NUCLEOTIDE SEQUENCE</scope>
    <source>
        <strain evidence="10">PRFRI_2022a</strain>
        <tissue evidence="10">Muscle</tissue>
    </source>
</reference>
<evidence type="ECO:0000256" key="6">
    <source>
        <dbReference type="ARBA" id="ARBA00023242"/>
    </source>
</evidence>
<dbReference type="EMBL" id="JAVHJS010000005">
    <property type="protein sequence ID" value="KAK2857576.1"/>
    <property type="molecule type" value="Genomic_DNA"/>
</dbReference>
<feature type="domain" description="C2H2-type" evidence="9">
    <location>
        <begin position="245"/>
        <end position="272"/>
    </location>
</feature>
<comment type="caution">
    <text evidence="10">The sequence shown here is derived from an EMBL/GenBank/DDBJ whole genome shotgun (WGS) entry which is preliminary data.</text>
</comment>
<dbReference type="PROSITE" id="PS50157">
    <property type="entry name" value="ZINC_FINGER_C2H2_2"/>
    <property type="match status" value="2"/>
</dbReference>
<dbReference type="Gene3D" id="3.30.160.60">
    <property type="entry name" value="Classic Zinc Finger"/>
    <property type="match status" value="2"/>
</dbReference>
<accession>A0AA88T0A4</accession>
<feature type="domain" description="C2H2-type" evidence="9">
    <location>
        <begin position="217"/>
        <end position="244"/>
    </location>
</feature>
<dbReference type="PANTHER" id="PTHR23226">
    <property type="entry name" value="ZINC FINGER AND SCAN DOMAIN-CONTAINING"/>
    <property type="match status" value="1"/>
</dbReference>
<dbReference type="PANTHER" id="PTHR23226:SF416">
    <property type="entry name" value="FI01424P"/>
    <property type="match status" value="1"/>
</dbReference>
<protein>
    <recommendedName>
        <fullName evidence="9">C2H2-type domain-containing protein</fullName>
    </recommendedName>
</protein>
<evidence type="ECO:0000313" key="10">
    <source>
        <dbReference type="EMBL" id="KAK2857576.1"/>
    </source>
</evidence>
<dbReference type="PROSITE" id="PS00028">
    <property type="entry name" value="ZINC_FINGER_C2H2_1"/>
    <property type="match status" value="2"/>
</dbReference>
<dbReference type="SMART" id="SM00355">
    <property type="entry name" value="ZnF_C2H2"/>
    <property type="match status" value="2"/>
</dbReference>
<evidence type="ECO:0000256" key="3">
    <source>
        <dbReference type="ARBA" id="ARBA00022737"/>
    </source>
</evidence>
<keyword evidence="4 7" id="KW-0863">Zinc-finger</keyword>
<keyword evidence="5" id="KW-0862">Zinc</keyword>
<evidence type="ECO:0000313" key="11">
    <source>
        <dbReference type="Proteomes" id="UP001187315"/>
    </source>
</evidence>
<keyword evidence="6" id="KW-0539">Nucleus</keyword>
<dbReference type="GO" id="GO:0000978">
    <property type="term" value="F:RNA polymerase II cis-regulatory region sequence-specific DNA binding"/>
    <property type="evidence" value="ECO:0007669"/>
    <property type="project" value="TreeGrafter"/>
</dbReference>
<keyword evidence="3" id="KW-0677">Repeat</keyword>
<dbReference type="GO" id="GO:0008270">
    <property type="term" value="F:zinc ion binding"/>
    <property type="evidence" value="ECO:0007669"/>
    <property type="project" value="UniProtKB-KW"/>
</dbReference>
<evidence type="ECO:0000256" key="2">
    <source>
        <dbReference type="ARBA" id="ARBA00022723"/>
    </source>
</evidence>
<gene>
    <name evidence="10" type="ORF">Q7C36_005495</name>
</gene>
<dbReference type="FunFam" id="3.30.160.60:FF:002343">
    <property type="entry name" value="Zinc finger protein 33A"/>
    <property type="match status" value="1"/>
</dbReference>
<feature type="region of interest" description="Disordered" evidence="8">
    <location>
        <begin position="168"/>
        <end position="189"/>
    </location>
</feature>
<evidence type="ECO:0000256" key="4">
    <source>
        <dbReference type="ARBA" id="ARBA00022771"/>
    </source>
</evidence>
<comment type="subcellular location">
    <subcellularLocation>
        <location evidence="1">Nucleus</location>
    </subcellularLocation>
</comment>
<dbReference type="InterPro" id="IPR013087">
    <property type="entry name" value="Znf_C2H2_type"/>
</dbReference>
<evidence type="ECO:0000256" key="1">
    <source>
        <dbReference type="ARBA" id="ARBA00004123"/>
    </source>
</evidence>
<dbReference type="Proteomes" id="UP001187315">
    <property type="component" value="Unassembled WGS sequence"/>
</dbReference>
<name>A0AA88T0A4_TACVA</name>
<evidence type="ECO:0000256" key="8">
    <source>
        <dbReference type="SAM" id="MobiDB-lite"/>
    </source>
</evidence>
<evidence type="ECO:0000256" key="5">
    <source>
        <dbReference type="ARBA" id="ARBA00022833"/>
    </source>
</evidence>
<evidence type="ECO:0000259" key="9">
    <source>
        <dbReference type="PROSITE" id="PS50157"/>
    </source>
</evidence>
<proteinExistence type="predicted"/>
<dbReference type="AlphaFoldDB" id="A0AA88T0A4"/>
<dbReference type="GO" id="GO:0000981">
    <property type="term" value="F:DNA-binding transcription factor activity, RNA polymerase II-specific"/>
    <property type="evidence" value="ECO:0007669"/>
    <property type="project" value="TreeGrafter"/>
</dbReference>
<sequence length="272" mass="30634">MQLQSMAEVCSLNSEGLWCGDEVQHSDQTDLKICAVKLVDIRNIQTRNGNIMSENLPSGAPGESTMFDGDKETLQAQIKMSSGRLVDYRKVEAEDKSSSFDDQQTLHAQLKMSSVRLVDCGKIQSRKTAAKSDPEGQISRFDGDQQRLEAQLKVCLVKLVDCRKAAVEGKSNQSSDEEDEEQTIKRKSPRKLKFGRSSYALHLSGEHIVLCKGQRVFQCSGCSERFSSSLDFKRHQNVHPEEKPYHCTRCGKDFSQRSQVRRHQKVHAGEKP</sequence>